<dbReference type="AlphaFoldDB" id="A0A937W786"/>
<comment type="caution">
    <text evidence="2">The sequence shown here is derived from an EMBL/GenBank/DDBJ whole genome shotgun (WGS) entry which is preliminary data.</text>
</comment>
<dbReference type="PANTHER" id="PTHR42745">
    <property type="match status" value="1"/>
</dbReference>
<organism evidence="2 3">
    <name type="scientific">Tectimicrobiota bacterium</name>
    <dbReference type="NCBI Taxonomy" id="2528274"/>
    <lineage>
        <taxon>Bacteria</taxon>
        <taxon>Pseudomonadati</taxon>
        <taxon>Nitrospinota/Tectimicrobiota group</taxon>
        <taxon>Candidatus Tectimicrobiota</taxon>
    </lineage>
</organism>
<dbReference type="SUPFAM" id="SSF53697">
    <property type="entry name" value="SIS domain"/>
    <property type="match status" value="1"/>
</dbReference>
<reference evidence="2" key="1">
    <citation type="submission" date="2019-03" db="EMBL/GenBank/DDBJ databases">
        <title>Lake Tanganyika Metagenome-Assembled Genomes (MAGs).</title>
        <authorList>
            <person name="Tran P."/>
        </authorList>
    </citation>
    <scope>NUCLEOTIDE SEQUENCE</scope>
    <source>
        <strain evidence="2">K_DeepCast_65m_m2_066</strain>
    </source>
</reference>
<dbReference type="InterPro" id="IPR035474">
    <property type="entry name" value="SIS_Kpsf"/>
</dbReference>
<dbReference type="Proteomes" id="UP000712673">
    <property type="component" value="Unassembled WGS sequence"/>
</dbReference>
<feature type="non-terminal residue" evidence="2">
    <location>
        <position position="207"/>
    </location>
</feature>
<evidence type="ECO:0000313" key="2">
    <source>
        <dbReference type="EMBL" id="MBM3226357.1"/>
    </source>
</evidence>
<dbReference type="EMBL" id="VGLS01000880">
    <property type="protein sequence ID" value="MBM3226357.1"/>
    <property type="molecule type" value="Genomic_DNA"/>
</dbReference>
<dbReference type="GO" id="GO:0097367">
    <property type="term" value="F:carbohydrate derivative binding"/>
    <property type="evidence" value="ECO:0007669"/>
    <property type="project" value="InterPro"/>
</dbReference>
<dbReference type="InterPro" id="IPR046348">
    <property type="entry name" value="SIS_dom_sf"/>
</dbReference>
<dbReference type="PANTHER" id="PTHR42745:SF1">
    <property type="entry name" value="ARABINOSE 5-PHOSPHATE ISOMERASE KDSD"/>
    <property type="match status" value="1"/>
</dbReference>
<dbReference type="CDD" id="cd05014">
    <property type="entry name" value="SIS_Kpsf"/>
    <property type="match status" value="1"/>
</dbReference>
<dbReference type="GO" id="GO:1901135">
    <property type="term" value="P:carbohydrate derivative metabolic process"/>
    <property type="evidence" value="ECO:0007669"/>
    <property type="project" value="InterPro"/>
</dbReference>
<proteinExistence type="predicted"/>
<dbReference type="InterPro" id="IPR001347">
    <property type="entry name" value="SIS_dom"/>
</dbReference>
<sequence>MDILAEIRRVMALEAQTLTRLRESIGPPYEEAVRLMHACAGKVIVTGMGKSGQIAQKIAATLVSTGTPAMFLHPAEGMHGDIGIAHKDDIILGISKSGESDELIGLLPTIRHIGARMIVITAERDSMLARHADLVLLTPIEEEACPLNMAPTCSTTAALVVGDALAMVAWWSPSAVRLPRASRSWVFAWGYNCSLRRARNSACTRAW</sequence>
<dbReference type="Pfam" id="PF01380">
    <property type="entry name" value="SIS"/>
    <property type="match status" value="1"/>
</dbReference>
<evidence type="ECO:0000313" key="3">
    <source>
        <dbReference type="Proteomes" id="UP000712673"/>
    </source>
</evidence>
<name>A0A937W786_UNCTE</name>
<dbReference type="Gene3D" id="3.40.50.10490">
    <property type="entry name" value="Glucose-6-phosphate isomerase like protein, domain 1"/>
    <property type="match status" value="1"/>
</dbReference>
<gene>
    <name evidence="2" type="ORF">FJZ47_21550</name>
</gene>
<feature type="domain" description="SIS" evidence="1">
    <location>
        <begin position="32"/>
        <end position="172"/>
    </location>
</feature>
<dbReference type="PROSITE" id="PS51464">
    <property type="entry name" value="SIS"/>
    <property type="match status" value="1"/>
</dbReference>
<protein>
    <submittedName>
        <fullName evidence="2">SIS domain-containing protein</fullName>
    </submittedName>
</protein>
<accession>A0A937W786</accession>
<dbReference type="InterPro" id="IPR050986">
    <property type="entry name" value="GutQ/KpsF_isomerases"/>
</dbReference>
<evidence type="ECO:0000259" key="1">
    <source>
        <dbReference type="PROSITE" id="PS51464"/>
    </source>
</evidence>